<dbReference type="AlphaFoldDB" id="A0A2Z7D3E4"/>
<keyword evidence="6" id="KW-0333">Golgi apparatus</keyword>
<evidence type="ECO:0000259" key="15">
    <source>
        <dbReference type="Pfam" id="PF13632"/>
    </source>
</evidence>
<dbReference type="SUPFAM" id="SSF53448">
    <property type="entry name" value="Nucleotide-diphospho-sugar transferases"/>
    <property type="match status" value="1"/>
</dbReference>
<keyword evidence="2 16" id="KW-0328">Glycosyltransferase</keyword>
<evidence type="ECO:0000256" key="12">
    <source>
        <dbReference type="ARBA" id="ARBA00066505"/>
    </source>
</evidence>
<proteinExistence type="inferred from homology"/>
<dbReference type="EMBL" id="KQ989633">
    <property type="protein sequence ID" value="KZV54073.1"/>
    <property type="molecule type" value="Genomic_DNA"/>
</dbReference>
<keyword evidence="8" id="KW-0961">Cell wall biogenesis/degradation</keyword>
<dbReference type="InterPro" id="IPR029044">
    <property type="entry name" value="Nucleotide-diphossugar_trans"/>
</dbReference>
<dbReference type="OrthoDB" id="1113526at2759"/>
<comment type="similarity">
    <text evidence="11">Belongs to the glycosyltransferase 2 family. Plant cellulose synthase-like A subfamily.</text>
</comment>
<evidence type="ECO:0000256" key="7">
    <source>
        <dbReference type="ARBA" id="ARBA00023136"/>
    </source>
</evidence>
<feature type="transmembrane region" description="Helical" evidence="14">
    <location>
        <begin position="487"/>
        <end position="508"/>
    </location>
</feature>
<name>A0A2Z7D3E4_9LAMI</name>
<feature type="domain" description="Glycosyltransferase 2-like" evidence="15">
    <location>
        <begin position="191"/>
        <end position="387"/>
    </location>
</feature>
<dbReference type="InterPro" id="IPR001173">
    <property type="entry name" value="Glyco_trans_2-like"/>
</dbReference>
<evidence type="ECO:0000256" key="9">
    <source>
        <dbReference type="ARBA" id="ARBA00051800"/>
    </source>
</evidence>
<evidence type="ECO:0000256" key="13">
    <source>
        <dbReference type="ARBA" id="ARBA00076024"/>
    </source>
</evidence>
<sequence length="545" mass="62324">MVGVNATSIVLEWVLGSTQGDISGKIGQILWLIRLYFVVPLLRICLYFCLFLSLLLSLEWIHLMIVSVIVKLFRKKADKRYKFEEIKDDLEGGSEAFPLVLVQIPIANEVEVYKLSIGAACKLSWPTDRLIIQVLDDSSDQAAKNMIEKETSRWANEGINITYEARDHREGYKAGALKQGMEQDYVKQCEYVAIFDVDFQPDPDFLRRSIPFLMHNPQLGLVQTRWRFVNADACLLTRLQEMSLDFHFRFEQEVGSSGYGFFGFNGSGGIWRINAMNDAGGWDWRTTAEDMDLSVRAALKGWEFLYLGDIQVKSELPSSIKAHRSQQHRWFCAPANLFRTTLVPIAVNKKVSLKKKLYMLLSFFLVRKVVGHVFVLLFYCVVLPLTILFPEVVIRKDGAIIAPCIIAAVNTVVGTPRSLYLILHWILFETAMSYRRTKSIFVGLFRWKSVNEWVVTEKLGDSLNNKTNIESADPKHRERAKALEDRILLPELAIAVFILACGCYGFFFGKEYYYYVYMLLQVIFLTLMGFSCFGLKNTASLSSHT</sequence>
<evidence type="ECO:0000256" key="2">
    <source>
        <dbReference type="ARBA" id="ARBA00022676"/>
    </source>
</evidence>
<dbReference type="Pfam" id="PF13632">
    <property type="entry name" value="Glyco_trans_2_3"/>
    <property type="match status" value="1"/>
</dbReference>
<evidence type="ECO:0000313" key="16">
    <source>
        <dbReference type="EMBL" id="KZV54073.1"/>
    </source>
</evidence>
<evidence type="ECO:0000256" key="3">
    <source>
        <dbReference type="ARBA" id="ARBA00022679"/>
    </source>
</evidence>
<dbReference type="Proteomes" id="UP000250235">
    <property type="component" value="Unassembled WGS sequence"/>
</dbReference>
<reference evidence="16 17" key="1">
    <citation type="journal article" date="2015" name="Proc. Natl. Acad. Sci. U.S.A.">
        <title>The resurrection genome of Boea hygrometrica: A blueprint for survival of dehydration.</title>
        <authorList>
            <person name="Xiao L."/>
            <person name="Yang G."/>
            <person name="Zhang L."/>
            <person name="Yang X."/>
            <person name="Zhao S."/>
            <person name="Ji Z."/>
            <person name="Zhou Q."/>
            <person name="Hu M."/>
            <person name="Wang Y."/>
            <person name="Chen M."/>
            <person name="Xu Y."/>
            <person name="Jin H."/>
            <person name="Xiao X."/>
            <person name="Hu G."/>
            <person name="Bao F."/>
            <person name="Hu Y."/>
            <person name="Wan P."/>
            <person name="Li L."/>
            <person name="Deng X."/>
            <person name="Kuang T."/>
            <person name="Xiang C."/>
            <person name="Zhu J.K."/>
            <person name="Oliver M.J."/>
            <person name="He Y."/>
        </authorList>
    </citation>
    <scope>NUCLEOTIDE SEQUENCE [LARGE SCALE GENOMIC DNA]</scope>
    <source>
        <strain evidence="17">cv. XS01</strain>
    </source>
</reference>
<dbReference type="PANTHER" id="PTHR32044:SF17">
    <property type="entry name" value="GLUCOMANNAN 4-BETA-MANNOSYLTRANSFERASE 2"/>
    <property type="match status" value="1"/>
</dbReference>
<evidence type="ECO:0000256" key="1">
    <source>
        <dbReference type="ARBA" id="ARBA00004653"/>
    </source>
</evidence>
<evidence type="ECO:0000256" key="4">
    <source>
        <dbReference type="ARBA" id="ARBA00022692"/>
    </source>
</evidence>
<dbReference type="Gene3D" id="3.90.550.10">
    <property type="entry name" value="Spore Coat Polysaccharide Biosynthesis Protein SpsA, Chain A"/>
    <property type="match status" value="1"/>
</dbReference>
<evidence type="ECO:0000256" key="14">
    <source>
        <dbReference type="SAM" id="Phobius"/>
    </source>
</evidence>
<evidence type="ECO:0000256" key="11">
    <source>
        <dbReference type="ARBA" id="ARBA00060879"/>
    </source>
</evidence>
<evidence type="ECO:0000256" key="5">
    <source>
        <dbReference type="ARBA" id="ARBA00022989"/>
    </source>
</evidence>
<evidence type="ECO:0000313" key="17">
    <source>
        <dbReference type="Proteomes" id="UP000250235"/>
    </source>
</evidence>
<dbReference type="GO" id="GO:0051753">
    <property type="term" value="F:mannan synthase activity"/>
    <property type="evidence" value="ECO:0007669"/>
    <property type="project" value="TreeGrafter"/>
</dbReference>
<accession>A0A2Z7D3E4</accession>
<dbReference type="FunFam" id="3.90.550.10:FF:000057">
    <property type="entry name" value="Glycosyltransferase-like protein, family 2"/>
    <property type="match status" value="1"/>
</dbReference>
<evidence type="ECO:0000256" key="6">
    <source>
        <dbReference type="ARBA" id="ARBA00023034"/>
    </source>
</evidence>
<keyword evidence="4 14" id="KW-0812">Transmembrane</keyword>
<feature type="transmembrane region" description="Helical" evidence="14">
    <location>
        <begin position="400"/>
        <end position="428"/>
    </location>
</feature>
<dbReference type="EC" id="2.4.1.32" evidence="12"/>
<evidence type="ECO:0000256" key="10">
    <source>
        <dbReference type="ARBA" id="ARBA00056537"/>
    </source>
</evidence>
<dbReference type="PANTHER" id="PTHR32044">
    <property type="entry name" value="GLUCOMANNAN 4-BETA-MANNOSYLTRANSFERASE 9"/>
    <property type="match status" value="1"/>
</dbReference>
<protein>
    <recommendedName>
        <fullName evidence="12">glucomannan 4-beta-mannosyltransferase</fullName>
        <ecNumber evidence="12">2.4.1.32</ecNumber>
    </recommendedName>
    <alternativeName>
        <fullName evidence="13">Glucomannan synthase</fullName>
    </alternativeName>
</protein>
<dbReference type="GO" id="GO:0071555">
    <property type="term" value="P:cell wall organization"/>
    <property type="evidence" value="ECO:0007669"/>
    <property type="project" value="UniProtKB-KW"/>
</dbReference>
<gene>
    <name evidence="16" type="ORF">F511_38557</name>
</gene>
<comment type="function">
    <text evidence="10">Probable mannan synthase which consists of a 4-beta-mannosyltransferase activity on mannan using GDP-mannose. The beta-1,4-mannan product is the backbone for galactomannan synthesis by galactomannan galactosyltransferase. Galactomannan is a noncellulosic polysaccharides of plant cell wall.</text>
</comment>
<organism evidence="16 17">
    <name type="scientific">Dorcoceras hygrometricum</name>
    <dbReference type="NCBI Taxonomy" id="472368"/>
    <lineage>
        <taxon>Eukaryota</taxon>
        <taxon>Viridiplantae</taxon>
        <taxon>Streptophyta</taxon>
        <taxon>Embryophyta</taxon>
        <taxon>Tracheophyta</taxon>
        <taxon>Spermatophyta</taxon>
        <taxon>Magnoliopsida</taxon>
        <taxon>eudicotyledons</taxon>
        <taxon>Gunneridae</taxon>
        <taxon>Pentapetalae</taxon>
        <taxon>asterids</taxon>
        <taxon>lamiids</taxon>
        <taxon>Lamiales</taxon>
        <taxon>Gesneriaceae</taxon>
        <taxon>Didymocarpoideae</taxon>
        <taxon>Trichosporeae</taxon>
        <taxon>Loxocarpinae</taxon>
        <taxon>Dorcoceras</taxon>
    </lineage>
</organism>
<comment type="catalytic activity">
    <reaction evidence="9">
        <text>GDP-mannose + (glucomannan)n = GDP + (glucomannan)n+1.</text>
        <dbReference type="EC" id="2.4.1.32"/>
    </reaction>
</comment>
<feature type="transmembrane region" description="Helical" evidence="14">
    <location>
        <begin position="357"/>
        <end position="388"/>
    </location>
</feature>
<dbReference type="GO" id="GO:0047259">
    <property type="term" value="F:glucomannan 4-beta-mannosyltransferase activity"/>
    <property type="evidence" value="ECO:0007669"/>
    <property type="project" value="UniProtKB-EC"/>
</dbReference>
<keyword evidence="5 14" id="KW-1133">Transmembrane helix</keyword>
<keyword evidence="17" id="KW-1185">Reference proteome</keyword>
<comment type="subcellular location">
    <subcellularLocation>
        <location evidence="1">Golgi apparatus membrane</location>
        <topology evidence="1">Multi-pass membrane protein</topology>
    </subcellularLocation>
</comment>
<feature type="transmembrane region" description="Helical" evidence="14">
    <location>
        <begin position="514"/>
        <end position="535"/>
    </location>
</feature>
<dbReference type="GO" id="GO:0000139">
    <property type="term" value="C:Golgi membrane"/>
    <property type="evidence" value="ECO:0007669"/>
    <property type="project" value="UniProtKB-SubCell"/>
</dbReference>
<keyword evidence="7 14" id="KW-0472">Membrane</keyword>
<keyword evidence="3 16" id="KW-0808">Transferase</keyword>
<feature type="transmembrane region" description="Helical" evidence="14">
    <location>
        <begin position="41"/>
        <end position="73"/>
    </location>
</feature>
<evidence type="ECO:0000256" key="8">
    <source>
        <dbReference type="ARBA" id="ARBA00023316"/>
    </source>
</evidence>